<dbReference type="PIRSF" id="PIRSF016817">
    <property type="entry name" value="UCP016817_carboligase"/>
    <property type="match status" value="1"/>
</dbReference>
<dbReference type="InterPro" id="IPR011761">
    <property type="entry name" value="ATP-grasp"/>
</dbReference>
<sequence length="383" mass="40572">MMGAEQVLIVGVSTRALAESASRAGYSCLSVDAFGDLDQKSRVHNIGLSRDLGRPYSAAAAVAIGRRSAAASAAYVANLENHPAAVRRLARGRRLLGNTPATLVRARNPVAVAEVVRRAGGRVPLTLLPDQARHATAGVRWLRKPRRGGGGSGVREWAPGAPLRPHELVQEHIEGVLASVAFVADGQRAGLLGISRGLSGDPAFGARGHRYCGSLYPFFAERALLGRMGAIMGAVTEAFGLVGVNGIDFVVREGEPYVLEINPRYCASMELMERGGGISVFEAHVSACGGALPSFELAPTRDVLGKAILHARRDVVVGDSRRWLLRDDVRDVPFPGDRVRKGHPICTVFARGVDHETCYARLVAAASALEQELVMAAEAVAGV</sequence>
<organism evidence="6">
    <name type="scientific">uncultured bacterium BAC10-4</name>
    <dbReference type="NCBI Taxonomy" id="333425"/>
    <lineage>
        <taxon>Bacteria</taxon>
        <taxon>environmental samples</taxon>
    </lineage>
</organism>
<dbReference type="Gene3D" id="3.30.470.20">
    <property type="entry name" value="ATP-grasp fold, B domain"/>
    <property type="match status" value="1"/>
</dbReference>
<evidence type="ECO:0000256" key="2">
    <source>
        <dbReference type="ARBA" id="ARBA00022741"/>
    </source>
</evidence>
<protein>
    <submittedName>
        <fullName evidence="6">OrfY</fullName>
    </submittedName>
</protein>
<keyword evidence="1" id="KW-0436">Ligase</keyword>
<dbReference type="PROSITE" id="PS50975">
    <property type="entry name" value="ATP_GRASP"/>
    <property type="match status" value="1"/>
</dbReference>
<dbReference type="AlphaFoldDB" id="Q4JIT6"/>
<reference evidence="6" key="1">
    <citation type="journal article" date="2005" name="Appl. Environ. Microbiol.">
        <title>Highly divergent genes for methanopterin-linked C1 transfer reactions in Lake Washington, assessed via metagenomic analysis and mRNA detection.</title>
        <authorList>
            <person name="Kalyuzhnaya M.G."/>
            <person name="Bowerman S."/>
            <person name="Nercessian O."/>
            <person name="Lidstrom M.E."/>
            <person name="Chistoserdova L."/>
        </authorList>
    </citation>
    <scope>NUCLEOTIDE SEQUENCE</scope>
</reference>
<keyword evidence="2 4" id="KW-0547">Nucleotide-binding</keyword>
<feature type="domain" description="ATP-grasp" evidence="5">
    <location>
        <begin position="93"/>
        <end position="289"/>
    </location>
</feature>
<dbReference type="SUPFAM" id="SSF56059">
    <property type="entry name" value="Glutathione synthetase ATP-binding domain-like"/>
    <property type="match status" value="1"/>
</dbReference>
<dbReference type="InterPro" id="IPR003806">
    <property type="entry name" value="ATP-grasp_PylC-type"/>
</dbReference>
<evidence type="ECO:0000256" key="3">
    <source>
        <dbReference type="ARBA" id="ARBA00022840"/>
    </source>
</evidence>
<evidence type="ECO:0000259" key="5">
    <source>
        <dbReference type="PROSITE" id="PS50975"/>
    </source>
</evidence>
<dbReference type="PANTHER" id="PTHR43055">
    <property type="entry name" value="FORMATE-DEPENDENT PHOSPHORIBOSYLGLYCINAMIDE FORMYLTRANSFERASE"/>
    <property type="match status" value="1"/>
</dbReference>
<dbReference type="GO" id="GO:0046872">
    <property type="term" value="F:metal ion binding"/>
    <property type="evidence" value="ECO:0007669"/>
    <property type="project" value="InterPro"/>
</dbReference>
<accession>Q4JIT6</accession>
<dbReference type="EMBL" id="DQ084247">
    <property type="protein sequence ID" value="AAY96675.1"/>
    <property type="molecule type" value="Genomic_DNA"/>
</dbReference>
<evidence type="ECO:0000313" key="6">
    <source>
        <dbReference type="EMBL" id="AAY96675.1"/>
    </source>
</evidence>
<dbReference type="GO" id="GO:0005524">
    <property type="term" value="F:ATP binding"/>
    <property type="evidence" value="ECO:0007669"/>
    <property type="project" value="UniProtKB-UniRule"/>
</dbReference>
<gene>
    <name evidence="6" type="primary">orfY</name>
</gene>
<name>Q4JIT6_9BACT</name>
<dbReference type="InterPro" id="IPR016677">
    <property type="entry name" value="UCP016817_carboligase"/>
</dbReference>
<evidence type="ECO:0000256" key="4">
    <source>
        <dbReference type="PROSITE-ProRule" id="PRU00409"/>
    </source>
</evidence>
<evidence type="ECO:0000256" key="1">
    <source>
        <dbReference type="ARBA" id="ARBA00022598"/>
    </source>
</evidence>
<dbReference type="GO" id="GO:0005829">
    <property type="term" value="C:cytosol"/>
    <property type="evidence" value="ECO:0007669"/>
    <property type="project" value="TreeGrafter"/>
</dbReference>
<dbReference type="Pfam" id="PF02655">
    <property type="entry name" value="ATP-grasp_3"/>
    <property type="match status" value="1"/>
</dbReference>
<proteinExistence type="predicted"/>
<dbReference type="GO" id="GO:0016874">
    <property type="term" value="F:ligase activity"/>
    <property type="evidence" value="ECO:0007669"/>
    <property type="project" value="UniProtKB-KW"/>
</dbReference>
<reference evidence="6" key="2">
    <citation type="journal article" date="2005" name="J. Bacteriol.">
        <title>MtdC, a novel class of methylene tetrahydromethanopterin dehydrogenases.</title>
        <authorList>
            <person name="Vorholt J.A."/>
            <person name="Kalyuzhnaya M.G."/>
            <person name="Hagemeier C.H."/>
            <person name="Lidstrom M.E."/>
            <person name="Chistoserdova L."/>
        </authorList>
    </citation>
    <scope>NUCLEOTIDE SEQUENCE</scope>
</reference>
<dbReference type="PANTHER" id="PTHR43055:SF1">
    <property type="entry name" value="FORMATE-DEPENDENT PHOSPHORIBOSYLGLYCINAMIDE FORMYLTRANSFERASE"/>
    <property type="match status" value="1"/>
</dbReference>
<keyword evidence="3 4" id="KW-0067">ATP-binding</keyword>